<reference evidence="1 2" key="1">
    <citation type="submission" date="2018-04" db="EMBL/GenBank/DDBJ databases">
        <title>WGS assembly of Panicum hallii var. hallii HAL2.</title>
        <authorList>
            <person name="Lovell J."/>
            <person name="Jenkins J."/>
            <person name="Lowry D."/>
            <person name="Mamidi S."/>
            <person name="Sreedasyam A."/>
            <person name="Weng X."/>
            <person name="Barry K."/>
            <person name="Bonette J."/>
            <person name="Campitelli B."/>
            <person name="Daum C."/>
            <person name="Gordon S."/>
            <person name="Gould B."/>
            <person name="Lipzen A."/>
            <person name="MacQueen A."/>
            <person name="Palacio-Mejia J."/>
            <person name="Plott C."/>
            <person name="Shakirov E."/>
            <person name="Shu S."/>
            <person name="Yoshinaga Y."/>
            <person name="Zane M."/>
            <person name="Rokhsar D."/>
            <person name="Grimwood J."/>
            <person name="Schmutz J."/>
            <person name="Juenger T."/>
        </authorList>
    </citation>
    <scope>NUCLEOTIDE SEQUENCE [LARGE SCALE GENOMIC DNA]</scope>
    <source>
        <strain evidence="2">cv. HAL2</strain>
    </source>
</reference>
<dbReference type="Gramene" id="PUZ66765">
    <property type="protein sequence ID" value="PUZ66765"/>
    <property type="gene ID" value="GQ55_3G360600"/>
</dbReference>
<dbReference type="EMBL" id="CM009751">
    <property type="protein sequence ID" value="PUZ66765.1"/>
    <property type="molecule type" value="Genomic_DNA"/>
</dbReference>
<dbReference type="Proteomes" id="UP000244336">
    <property type="component" value="Chromosome 3"/>
</dbReference>
<dbReference type="AlphaFoldDB" id="A0A2T7EG16"/>
<organism evidence="1 2">
    <name type="scientific">Panicum hallii var. hallii</name>
    <dbReference type="NCBI Taxonomy" id="1504633"/>
    <lineage>
        <taxon>Eukaryota</taxon>
        <taxon>Viridiplantae</taxon>
        <taxon>Streptophyta</taxon>
        <taxon>Embryophyta</taxon>
        <taxon>Tracheophyta</taxon>
        <taxon>Spermatophyta</taxon>
        <taxon>Magnoliopsida</taxon>
        <taxon>Liliopsida</taxon>
        <taxon>Poales</taxon>
        <taxon>Poaceae</taxon>
        <taxon>PACMAD clade</taxon>
        <taxon>Panicoideae</taxon>
        <taxon>Panicodae</taxon>
        <taxon>Paniceae</taxon>
        <taxon>Panicinae</taxon>
        <taxon>Panicum</taxon>
        <taxon>Panicum sect. Panicum</taxon>
    </lineage>
</organism>
<name>A0A2T7EG16_9POAL</name>
<accession>A0A2T7EG16</accession>
<sequence length="71" mass="7743">MKDGPRHRGVGWSGAGTRWCPAICAQAARSPRTEVKEAGLEEGGRWSCSSDFSDDIEEVQVLVQELKTCCC</sequence>
<gene>
    <name evidence="1" type="ORF">GQ55_3G360600</name>
</gene>
<evidence type="ECO:0000313" key="2">
    <source>
        <dbReference type="Proteomes" id="UP000244336"/>
    </source>
</evidence>
<evidence type="ECO:0000313" key="1">
    <source>
        <dbReference type="EMBL" id="PUZ66765.1"/>
    </source>
</evidence>
<keyword evidence="2" id="KW-1185">Reference proteome</keyword>
<protein>
    <submittedName>
        <fullName evidence="1">Uncharacterized protein</fullName>
    </submittedName>
</protein>
<proteinExistence type="predicted"/>